<gene>
    <name evidence="1" type="ORF">UT93_C0013G0010</name>
</gene>
<dbReference type="Proteomes" id="UP000034627">
    <property type="component" value="Unassembled WGS sequence"/>
</dbReference>
<accession>A0A0G0S0U9</accession>
<protein>
    <submittedName>
        <fullName evidence="1">Uncharacterized protein</fullName>
    </submittedName>
</protein>
<dbReference type="EMBL" id="LBYR01000013">
    <property type="protein sequence ID" value="KKR55841.1"/>
    <property type="molecule type" value="Genomic_DNA"/>
</dbReference>
<dbReference type="AlphaFoldDB" id="A0A0G0S0U9"/>
<comment type="caution">
    <text evidence="1">The sequence shown here is derived from an EMBL/GenBank/DDBJ whole genome shotgun (WGS) entry which is preliminary data.</text>
</comment>
<sequence length="101" mass="11271">MRCEILSLAISLKKDPNLVCKEECNTHDECFFSNDDLIFPKADINEGPHNENIIDGANMDVEEIVENLNGNGVKKNVVDDLLQQIYDASVFGNGRQEDMGV</sequence>
<reference evidence="1 2" key="1">
    <citation type="journal article" date="2015" name="Nature">
        <title>rRNA introns, odd ribosomes, and small enigmatic genomes across a large radiation of phyla.</title>
        <authorList>
            <person name="Brown C.T."/>
            <person name="Hug L.A."/>
            <person name="Thomas B.C."/>
            <person name="Sharon I."/>
            <person name="Castelle C.J."/>
            <person name="Singh A."/>
            <person name="Wilkins M.J."/>
            <person name="Williams K.H."/>
            <person name="Banfield J.F."/>
        </authorList>
    </citation>
    <scope>NUCLEOTIDE SEQUENCE [LARGE SCALE GENOMIC DNA]</scope>
</reference>
<evidence type="ECO:0000313" key="2">
    <source>
        <dbReference type="Proteomes" id="UP000034627"/>
    </source>
</evidence>
<proteinExistence type="predicted"/>
<evidence type="ECO:0000313" key="1">
    <source>
        <dbReference type="EMBL" id="KKR55841.1"/>
    </source>
</evidence>
<organism evidence="1 2">
    <name type="scientific">Candidatus Woesebacteria bacterium GW2011_GWF1_40_24</name>
    <dbReference type="NCBI Taxonomy" id="1618601"/>
    <lineage>
        <taxon>Bacteria</taxon>
        <taxon>Candidatus Woeseibacteriota</taxon>
    </lineage>
</organism>
<name>A0A0G0S0U9_9BACT</name>